<dbReference type="SUPFAM" id="SSF46689">
    <property type="entry name" value="Homeodomain-like"/>
    <property type="match status" value="1"/>
</dbReference>
<dbReference type="PROSITE" id="PS01081">
    <property type="entry name" value="HTH_TETR_1"/>
    <property type="match status" value="1"/>
</dbReference>
<proteinExistence type="predicted"/>
<keyword evidence="1 2" id="KW-0238">DNA-binding</keyword>
<dbReference type="InterPro" id="IPR009057">
    <property type="entry name" value="Homeodomain-like_sf"/>
</dbReference>
<dbReference type="InterPro" id="IPR001647">
    <property type="entry name" value="HTH_TetR"/>
</dbReference>
<dbReference type="PRINTS" id="PR00455">
    <property type="entry name" value="HTHTETR"/>
</dbReference>
<gene>
    <name evidence="4" type="ORF">BJP25_17175</name>
</gene>
<dbReference type="Gene3D" id="1.10.357.10">
    <property type="entry name" value="Tetracycline Repressor, domain 2"/>
    <property type="match status" value="1"/>
</dbReference>
<feature type="domain" description="HTH tetR-type" evidence="3">
    <location>
        <begin position="16"/>
        <end position="76"/>
    </location>
</feature>
<protein>
    <recommendedName>
        <fullName evidence="3">HTH tetR-type domain-containing protein</fullName>
    </recommendedName>
</protein>
<feature type="DNA-binding region" description="H-T-H motif" evidence="2">
    <location>
        <begin position="39"/>
        <end position="58"/>
    </location>
</feature>
<sequence length="217" mass="24045">MGADLTAQKVVEPRVARKRRSILAGALTVFGRVGYLSASIEMIAAEAGASTRTIYNHFENKEQLFITVLMESSTRVAVTREALIERHLGGPVEDLEAALVALAKEWVRPSQDFDDHFRIVRRLRGEADRFPPEVVRSWQEAGPHRARRALAARMATLAERGAIAVADPELAAQQFMALVTDTTISRAEFSATALESEIDRIARAGVHTFLHGYLPRR</sequence>
<evidence type="ECO:0000259" key="3">
    <source>
        <dbReference type="PROSITE" id="PS50977"/>
    </source>
</evidence>
<evidence type="ECO:0000256" key="2">
    <source>
        <dbReference type="PROSITE-ProRule" id="PRU00335"/>
    </source>
</evidence>
<dbReference type="Pfam" id="PF14246">
    <property type="entry name" value="TetR_C_7"/>
    <property type="match status" value="1"/>
</dbReference>
<dbReference type="SUPFAM" id="SSF48498">
    <property type="entry name" value="Tetracyclin repressor-like, C-terminal domain"/>
    <property type="match status" value="1"/>
</dbReference>
<dbReference type="EMBL" id="MKQR01000011">
    <property type="protein sequence ID" value="OLR93222.1"/>
    <property type="molecule type" value="Genomic_DNA"/>
</dbReference>
<dbReference type="InterPro" id="IPR039536">
    <property type="entry name" value="TetR_C_Proteobacteria"/>
</dbReference>
<evidence type="ECO:0000313" key="4">
    <source>
        <dbReference type="EMBL" id="OLR93222.1"/>
    </source>
</evidence>
<dbReference type="Proteomes" id="UP000186040">
    <property type="component" value="Unassembled WGS sequence"/>
</dbReference>
<comment type="caution">
    <text evidence="4">The sequence shown here is derived from an EMBL/GenBank/DDBJ whole genome shotgun (WGS) entry which is preliminary data.</text>
</comment>
<evidence type="ECO:0000256" key="1">
    <source>
        <dbReference type="ARBA" id="ARBA00023125"/>
    </source>
</evidence>
<dbReference type="Pfam" id="PF00440">
    <property type="entry name" value="TetR_N"/>
    <property type="match status" value="1"/>
</dbReference>
<evidence type="ECO:0000313" key="5">
    <source>
        <dbReference type="Proteomes" id="UP000186040"/>
    </source>
</evidence>
<dbReference type="OrthoDB" id="7186128at2"/>
<reference evidence="4 5" key="1">
    <citation type="submission" date="2016-10" db="EMBL/GenBank/DDBJ databases">
        <title>The Draft Genome Sequence of Actinokineospora bangkokensis 44EHWT reveals the biosynthetic pathway of antifungal compounds Thailandins with unusual extender unit butylmalonyl-CoA.</title>
        <authorList>
            <person name="Greule A."/>
            <person name="Intra B."/>
            <person name="Flemming S."/>
            <person name="Rommel M.G."/>
            <person name="Panbangred W."/>
            <person name="Bechthold A."/>
        </authorList>
    </citation>
    <scope>NUCLEOTIDE SEQUENCE [LARGE SCALE GENOMIC DNA]</scope>
    <source>
        <strain evidence="4 5">44EHW</strain>
    </source>
</reference>
<dbReference type="AlphaFoldDB" id="A0A1Q9LMF7"/>
<dbReference type="STRING" id="1193682.BJP25_17175"/>
<accession>A0A1Q9LMF7</accession>
<dbReference type="InterPro" id="IPR050109">
    <property type="entry name" value="HTH-type_TetR-like_transc_reg"/>
</dbReference>
<organism evidence="4 5">
    <name type="scientific">Actinokineospora bangkokensis</name>
    <dbReference type="NCBI Taxonomy" id="1193682"/>
    <lineage>
        <taxon>Bacteria</taxon>
        <taxon>Bacillati</taxon>
        <taxon>Actinomycetota</taxon>
        <taxon>Actinomycetes</taxon>
        <taxon>Pseudonocardiales</taxon>
        <taxon>Pseudonocardiaceae</taxon>
        <taxon>Actinokineospora</taxon>
    </lineage>
</organism>
<dbReference type="PANTHER" id="PTHR30055">
    <property type="entry name" value="HTH-TYPE TRANSCRIPTIONAL REGULATOR RUTR"/>
    <property type="match status" value="1"/>
</dbReference>
<dbReference type="InterPro" id="IPR023772">
    <property type="entry name" value="DNA-bd_HTH_TetR-type_CS"/>
</dbReference>
<name>A0A1Q9LMF7_9PSEU</name>
<dbReference type="GO" id="GO:0003700">
    <property type="term" value="F:DNA-binding transcription factor activity"/>
    <property type="evidence" value="ECO:0007669"/>
    <property type="project" value="TreeGrafter"/>
</dbReference>
<keyword evidence="5" id="KW-1185">Reference proteome</keyword>
<dbReference type="PANTHER" id="PTHR30055:SF146">
    <property type="entry name" value="HTH-TYPE TRANSCRIPTIONAL DUAL REGULATOR CECR"/>
    <property type="match status" value="1"/>
</dbReference>
<dbReference type="GO" id="GO:0000976">
    <property type="term" value="F:transcription cis-regulatory region binding"/>
    <property type="evidence" value="ECO:0007669"/>
    <property type="project" value="TreeGrafter"/>
</dbReference>
<dbReference type="PROSITE" id="PS50977">
    <property type="entry name" value="HTH_TETR_2"/>
    <property type="match status" value="1"/>
</dbReference>
<dbReference type="InterPro" id="IPR036271">
    <property type="entry name" value="Tet_transcr_reg_TetR-rel_C_sf"/>
</dbReference>